<dbReference type="RefSeq" id="WP_271428603.1">
    <property type="nucleotide sequence ID" value="NZ_JAQIPB010000006.1"/>
</dbReference>
<dbReference type="InterPro" id="IPR036388">
    <property type="entry name" value="WH-like_DNA-bd_sf"/>
</dbReference>
<comment type="caution">
    <text evidence="2">The sequence shown here is derived from an EMBL/GenBank/DDBJ whole genome shotgun (WGS) entry which is preliminary data.</text>
</comment>
<dbReference type="NCBIfam" id="TIGR00738">
    <property type="entry name" value="rrf2_super"/>
    <property type="match status" value="1"/>
</dbReference>
<dbReference type="Pfam" id="PF02082">
    <property type="entry name" value="Rrf2"/>
    <property type="match status" value="1"/>
</dbReference>
<dbReference type="InterPro" id="IPR000944">
    <property type="entry name" value="Tscrpt_reg_Rrf2"/>
</dbReference>
<dbReference type="PANTHER" id="PTHR33221">
    <property type="entry name" value="WINGED HELIX-TURN-HELIX TRANSCRIPTIONAL REGULATOR, RRF2 FAMILY"/>
    <property type="match status" value="1"/>
</dbReference>
<evidence type="ECO:0000256" key="1">
    <source>
        <dbReference type="ARBA" id="ARBA00023125"/>
    </source>
</evidence>
<dbReference type="GO" id="GO:0003700">
    <property type="term" value="F:DNA-binding transcription factor activity"/>
    <property type="evidence" value="ECO:0007669"/>
    <property type="project" value="TreeGrafter"/>
</dbReference>
<dbReference type="PANTHER" id="PTHR33221:SF5">
    <property type="entry name" value="HTH-TYPE TRANSCRIPTIONAL REGULATOR ISCR"/>
    <property type="match status" value="1"/>
</dbReference>
<dbReference type="GO" id="GO:0003677">
    <property type="term" value="F:DNA binding"/>
    <property type="evidence" value="ECO:0007669"/>
    <property type="project" value="UniProtKB-KW"/>
</dbReference>
<keyword evidence="3" id="KW-1185">Reference proteome</keyword>
<reference evidence="2" key="1">
    <citation type="submission" date="2023-01" db="EMBL/GenBank/DDBJ databases">
        <title>Xenophilus mangrovi sp. nov., isolated from soil of Mangrove nature reserve.</title>
        <authorList>
            <person name="Xu S."/>
            <person name="Liu Z."/>
            <person name="Xu Y."/>
        </authorList>
    </citation>
    <scope>NUCLEOTIDE SEQUENCE</scope>
    <source>
        <strain evidence="2">YW8</strain>
    </source>
</reference>
<dbReference type="AlphaFoldDB" id="A0AAE3T1H1"/>
<evidence type="ECO:0000313" key="3">
    <source>
        <dbReference type="Proteomes" id="UP001212602"/>
    </source>
</evidence>
<dbReference type="SUPFAM" id="SSF46785">
    <property type="entry name" value="Winged helix' DNA-binding domain"/>
    <property type="match status" value="1"/>
</dbReference>
<evidence type="ECO:0000313" key="2">
    <source>
        <dbReference type="EMBL" id="MDA7417367.1"/>
    </source>
</evidence>
<gene>
    <name evidence="2" type="ORF">PGB34_13435</name>
</gene>
<proteinExistence type="predicted"/>
<dbReference type="EMBL" id="JAQIPB010000006">
    <property type="protein sequence ID" value="MDA7417367.1"/>
    <property type="molecule type" value="Genomic_DNA"/>
</dbReference>
<dbReference type="PROSITE" id="PS51197">
    <property type="entry name" value="HTH_RRF2_2"/>
    <property type="match status" value="1"/>
</dbReference>
<keyword evidence="1" id="KW-0238">DNA-binding</keyword>
<dbReference type="Proteomes" id="UP001212602">
    <property type="component" value="Unassembled WGS sequence"/>
</dbReference>
<dbReference type="GO" id="GO:0005829">
    <property type="term" value="C:cytosol"/>
    <property type="evidence" value="ECO:0007669"/>
    <property type="project" value="TreeGrafter"/>
</dbReference>
<accession>A0AAE3T1H1</accession>
<dbReference type="InterPro" id="IPR036390">
    <property type="entry name" value="WH_DNA-bd_sf"/>
</dbReference>
<dbReference type="Gene3D" id="1.10.10.10">
    <property type="entry name" value="Winged helix-like DNA-binding domain superfamily/Winged helix DNA-binding domain"/>
    <property type="match status" value="1"/>
</dbReference>
<sequence length="175" mass="18638">MRLTTKGRSAVTAMIDVALREADGPVSLSSLSARHGISLSYLELLFGKLRRAELVSATRGPGGGYSLARPVDSITVADIILAIEEGYDDELAARDDAANPQKCSTSELWAQANRQIMEFLGSVSLRSLVNDQIAKGGPVRAAAKPKPLHKPLPRPLNVVAPNSVFALGKLAIPKR</sequence>
<protein>
    <submittedName>
        <fullName evidence="2">Rrf2 family transcriptional regulator</fullName>
    </submittedName>
</protein>
<organism evidence="2 3">
    <name type="scientific">Xenophilus arseniciresistens</name>
    <dbReference type="NCBI Taxonomy" id="1283306"/>
    <lineage>
        <taxon>Bacteria</taxon>
        <taxon>Pseudomonadati</taxon>
        <taxon>Pseudomonadota</taxon>
        <taxon>Betaproteobacteria</taxon>
        <taxon>Burkholderiales</taxon>
        <taxon>Comamonadaceae</taxon>
        <taxon>Xenophilus</taxon>
    </lineage>
</organism>
<name>A0AAE3T1H1_9BURK</name>